<sequence length="164" mass="19436">MSGTHDFDFWLHTWDVVNKRRKIRSLYDHPDDNHEAEWEEFPGVAGMGAKYCDDRVMVDHYEGHYPDGRVTKGLNVRTFDPTTQEWSLVWLDNYQPADFTPLVGKFQDGVGRFEQVIHLHGKPVHVRYILDNFTETSLRWQQAFSLDGGETWDTNWIMEFTKRR</sequence>
<dbReference type="Proteomes" id="UP000612362">
    <property type="component" value="Unassembled WGS sequence"/>
</dbReference>
<dbReference type="AlphaFoldDB" id="A0A8J3MUY3"/>
<comment type="caution">
    <text evidence="1">The sequence shown here is derived from an EMBL/GenBank/DDBJ whole genome shotgun (WGS) entry which is preliminary data.</text>
</comment>
<name>A0A8J3MUY3_9CHLR</name>
<accession>A0A8J3MUY3</accession>
<protein>
    <recommendedName>
        <fullName evidence="3">DUF1579 domain-containing protein</fullName>
    </recommendedName>
</protein>
<proteinExistence type="predicted"/>
<evidence type="ECO:0000313" key="1">
    <source>
        <dbReference type="EMBL" id="GHO47396.1"/>
    </source>
</evidence>
<evidence type="ECO:0008006" key="3">
    <source>
        <dbReference type="Google" id="ProtNLM"/>
    </source>
</evidence>
<organism evidence="1 2">
    <name type="scientific">Ktedonospora formicarum</name>
    <dbReference type="NCBI Taxonomy" id="2778364"/>
    <lineage>
        <taxon>Bacteria</taxon>
        <taxon>Bacillati</taxon>
        <taxon>Chloroflexota</taxon>
        <taxon>Ktedonobacteria</taxon>
        <taxon>Ktedonobacterales</taxon>
        <taxon>Ktedonobacteraceae</taxon>
        <taxon>Ktedonospora</taxon>
    </lineage>
</organism>
<gene>
    <name evidence="1" type="ORF">KSX_55590</name>
</gene>
<evidence type="ECO:0000313" key="2">
    <source>
        <dbReference type="Proteomes" id="UP000612362"/>
    </source>
</evidence>
<dbReference type="RefSeq" id="WP_220196698.1">
    <property type="nucleotide sequence ID" value="NZ_BNJF01000003.1"/>
</dbReference>
<dbReference type="EMBL" id="BNJF01000003">
    <property type="protein sequence ID" value="GHO47396.1"/>
    <property type="molecule type" value="Genomic_DNA"/>
</dbReference>
<reference evidence="1" key="1">
    <citation type="submission" date="2020-10" db="EMBL/GenBank/DDBJ databases">
        <title>Taxonomic study of unclassified bacteria belonging to the class Ktedonobacteria.</title>
        <authorList>
            <person name="Yabe S."/>
            <person name="Wang C.M."/>
            <person name="Zheng Y."/>
            <person name="Sakai Y."/>
            <person name="Cavaletti L."/>
            <person name="Monciardini P."/>
            <person name="Donadio S."/>
        </authorList>
    </citation>
    <scope>NUCLEOTIDE SEQUENCE</scope>
    <source>
        <strain evidence="1">SOSP1-1</strain>
    </source>
</reference>
<keyword evidence="2" id="KW-1185">Reference proteome</keyword>